<reference evidence="4 5" key="1">
    <citation type="journal article" date="2017" name="Nat. Ecol. Evol.">
        <title>Scallop genome provides insights into evolution of bilaterian karyotype and development.</title>
        <authorList>
            <person name="Wang S."/>
            <person name="Zhang J."/>
            <person name="Jiao W."/>
            <person name="Li J."/>
            <person name="Xun X."/>
            <person name="Sun Y."/>
            <person name="Guo X."/>
            <person name="Huan P."/>
            <person name="Dong B."/>
            <person name="Zhang L."/>
            <person name="Hu X."/>
            <person name="Sun X."/>
            <person name="Wang J."/>
            <person name="Zhao C."/>
            <person name="Wang Y."/>
            <person name="Wang D."/>
            <person name="Huang X."/>
            <person name="Wang R."/>
            <person name="Lv J."/>
            <person name="Li Y."/>
            <person name="Zhang Z."/>
            <person name="Liu B."/>
            <person name="Lu W."/>
            <person name="Hui Y."/>
            <person name="Liang J."/>
            <person name="Zhou Z."/>
            <person name="Hou R."/>
            <person name="Li X."/>
            <person name="Liu Y."/>
            <person name="Li H."/>
            <person name="Ning X."/>
            <person name="Lin Y."/>
            <person name="Zhao L."/>
            <person name="Xing Q."/>
            <person name="Dou J."/>
            <person name="Li Y."/>
            <person name="Mao J."/>
            <person name="Guo H."/>
            <person name="Dou H."/>
            <person name="Li T."/>
            <person name="Mu C."/>
            <person name="Jiang W."/>
            <person name="Fu Q."/>
            <person name="Fu X."/>
            <person name="Miao Y."/>
            <person name="Liu J."/>
            <person name="Yu Q."/>
            <person name="Li R."/>
            <person name="Liao H."/>
            <person name="Li X."/>
            <person name="Kong Y."/>
            <person name="Jiang Z."/>
            <person name="Chourrout D."/>
            <person name="Li R."/>
            <person name="Bao Z."/>
        </authorList>
    </citation>
    <scope>NUCLEOTIDE SEQUENCE [LARGE SCALE GENOMIC DNA]</scope>
    <source>
        <strain evidence="4 5">PY_sf001</strain>
    </source>
</reference>
<dbReference type="PRINTS" id="PR00837">
    <property type="entry name" value="V5TPXLIKE"/>
</dbReference>
<keyword evidence="2" id="KW-0732">Signal</keyword>
<evidence type="ECO:0000259" key="3">
    <source>
        <dbReference type="SMART" id="SM00198"/>
    </source>
</evidence>
<feature type="region of interest" description="Disordered" evidence="1">
    <location>
        <begin position="78"/>
        <end position="132"/>
    </location>
</feature>
<dbReference type="Proteomes" id="UP000242188">
    <property type="component" value="Unassembled WGS sequence"/>
</dbReference>
<dbReference type="InterPro" id="IPR001283">
    <property type="entry name" value="CRISP-related"/>
</dbReference>
<sequence length="403" mass="45519">MKALTVLSLHGMLIVAALCQNEESDLRGAGAMPPESEEIMPPDIQDDKRSDTDKRSQNLDLKIRALVKTILDQRRLAHAKRGADDVDEEEEVVAQEKRGNRRNNQERGNKQRKGQQNQRQEIPDERNVVGSQVTSMKAAQSLFMKGEETPIQVSQAERDDTVDVHQRLRKMEHGTDIWKIDWDDSLARLGQALADKCVFKHTNLYFANGTRVGQNLAIVKGSNHSIEKVAQLFYNEKGDYDMVGHSWVDYDLVGHYLQVVYWDTVKVGCGLNFCPTLYLPDTGAVWNNAWYWACDYWPPLHTNTRPYHVGDPCSECVVPVGKGFGWKCEENICEDCTIGDAGCNEAGPCTSFDPDVKSKAICDKVQKHKYCEKGSPGYKFAKLYCKTTCQFCRGIPESMDNTK</sequence>
<dbReference type="InterPro" id="IPR035940">
    <property type="entry name" value="CAP_sf"/>
</dbReference>
<organism evidence="4 5">
    <name type="scientific">Mizuhopecten yessoensis</name>
    <name type="common">Japanese scallop</name>
    <name type="synonym">Patinopecten yessoensis</name>
    <dbReference type="NCBI Taxonomy" id="6573"/>
    <lineage>
        <taxon>Eukaryota</taxon>
        <taxon>Metazoa</taxon>
        <taxon>Spiralia</taxon>
        <taxon>Lophotrochozoa</taxon>
        <taxon>Mollusca</taxon>
        <taxon>Bivalvia</taxon>
        <taxon>Autobranchia</taxon>
        <taxon>Pteriomorphia</taxon>
        <taxon>Pectinida</taxon>
        <taxon>Pectinoidea</taxon>
        <taxon>Pectinidae</taxon>
        <taxon>Mizuhopecten</taxon>
    </lineage>
</organism>
<dbReference type="EMBL" id="NEDP02002897">
    <property type="protein sequence ID" value="OWF49911.1"/>
    <property type="molecule type" value="Genomic_DNA"/>
</dbReference>
<name>A0A210QMH3_MIZYE</name>
<protein>
    <submittedName>
        <fullName evidence="4">Peptidase inhibitor 16</fullName>
    </submittedName>
</protein>
<dbReference type="SMART" id="SM00198">
    <property type="entry name" value="SCP"/>
    <property type="match status" value="1"/>
</dbReference>
<feature type="domain" description="SCP" evidence="3">
    <location>
        <begin position="156"/>
        <end position="306"/>
    </location>
</feature>
<evidence type="ECO:0000256" key="1">
    <source>
        <dbReference type="SAM" id="MobiDB-lite"/>
    </source>
</evidence>
<accession>A0A210QMH3</accession>
<feature type="compositionally biased region" description="Basic and acidic residues" evidence="1">
    <location>
        <begin position="45"/>
        <end position="56"/>
    </location>
</feature>
<dbReference type="PANTHER" id="PTHR10334">
    <property type="entry name" value="CYSTEINE-RICH SECRETORY PROTEIN-RELATED"/>
    <property type="match status" value="1"/>
</dbReference>
<dbReference type="InterPro" id="IPR014044">
    <property type="entry name" value="CAP_dom"/>
</dbReference>
<evidence type="ECO:0000313" key="4">
    <source>
        <dbReference type="EMBL" id="OWF49911.1"/>
    </source>
</evidence>
<feature type="chain" id="PRO_5013278855" evidence="2">
    <location>
        <begin position="20"/>
        <end position="403"/>
    </location>
</feature>
<dbReference type="Gene3D" id="3.40.33.10">
    <property type="entry name" value="CAP"/>
    <property type="match status" value="1"/>
</dbReference>
<proteinExistence type="predicted"/>
<dbReference type="SUPFAM" id="SSF55797">
    <property type="entry name" value="PR-1-like"/>
    <property type="match status" value="1"/>
</dbReference>
<feature type="compositionally biased region" description="Basic and acidic residues" evidence="1">
    <location>
        <begin position="94"/>
        <end position="109"/>
    </location>
</feature>
<feature type="region of interest" description="Disordered" evidence="1">
    <location>
        <begin position="26"/>
        <end position="56"/>
    </location>
</feature>
<dbReference type="CDD" id="cd05380">
    <property type="entry name" value="CAP_euk"/>
    <property type="match status" value="1"/>
</dbReference>
<comment type="caution">
    <text evidence="4">The sequence shown here is derived from an EMBL/GenBank/DDBJ whole genome shotgun (WGS) entry which is preliminary data.</text>
</comment>
<dbReference type="Pfam" id="PF00188">
    <property type="entry name" value="CAP"/>
    <property type="match status" value="1"/>
</dbReference>
<dbReference type="OrthoDB" id="737510at2759"/>
<gene>
    <name evidence="4" type="ORF">KP79_PYT04001</name>
</gene>
<keyword evidence="5" id="KW-1185">Reference proteome</keyword>
<evidence type="ECO:0000313" key="5">
    <source>
        <dbReference type="Proteomes" id="UP000242188"/>
    </source>
</evidence>
<evidence type="ECO:0000256" key="2">
    <source>
        <dbReference type="SAM" id="SignalP"/>
    </source>
</evidence>
<feature type="signal peptide" evidence="2">
    <location>
        <begin position="1"/>
        <end position="19"/>
    </location>
</feature>
<dbReference type="AlphaFoldDB" id="A0A210QMH3"/>